<gene>
    <name evidence="1" type="ORF">ACFFLM_07930</name>
</gene>
<comment type="caution">
    <text evidence="1">The sequence shown here is derived from an EMBL/GenBank/DDBJ whole genome shotgun (WGS) entry which is preliminary data.</text>
</comment>
<evidence type="ECO:0000313" key="1">
    <source>
        <dbReference type="EMBL" id="MFB9991895.1"/>
    </source>
</evidence>
<keyword evidence="2" id="KW-1185">Reference proteome</keyword>
<name>A0ABV6AYV7_9DEIO</name>
<protein>
    <submittedName>
        <fullName evidence="1">Uncharacterized protein</fullName>
    </submittedName>
</protein>
<sequence>MTASPHVLPKAPWIVGRTPLLMHAADDYLNELTRQAPWLKARREALLESFDAYLGTAVPLLACTPASGEAWTLSLPEEERTEATLLLTDFQTYLRDWGWLK</sequence>
<accession>A0ABV6AYV7</accession>
<dbReference type="Proteomes" id="UP001589733">
    <property type="component" value="Unassembled WGS sequence"/>
</dbReference>
<dbReference type="EMBL" id="JBHLYR010000025">
    <property type="protein sequence ID" value="MFB9991895.1"/>
    <property type="molecule type" value="Genomic_DNA"/>
</dbReference>
<proteinExistence type="predicted"/>
<organism evidence="1 2">
    <name type="scientific">Deinococcus oregonensis</name>
    <dbReference type="NCBI Taxonomy" id="1805970"/>
    <lineage>
        <taxon>Bacteria</taxon>
        <taxon>Thermotogati</taxon>
        <taxon>Deinococcota</taxon>
        <taxon>Deinococci</taxon>
        <taxon>Deinococcales</taxon>
        <taxon>Deinococcaceae</taxon>
        <taxon>Deinococcus</taxon>
    </lineage>
</organism>
<evidence type="ECO:0000313" key="2">
    <source>
        <dbReference type="Proteomes" id="UP001589733"/>
    </source>
</evidence>
<reference evidence="1 2" key="1">
    <citation type="submission" date="2024-09" db="EMBL/GenBank/DDBJ databases">
        <authorList>
            <person name="Sun Q."/>
            <person name="Mori K."/>
        </authorList>
    </citation>
    <scope>NUCLEOTIDE SEQUENCE [LARGE SCALE GENOMIC DNA]</scope>
    <source>
        <strain evidence="1 2">JCM 13503</strain>
    </source>
</reference>
<dbReference type="RefSeq" id="WP_380007792.1">
    <property type="nucleotide sequence ID" value="NZ_JBHLYR010000025.1"/>
</dbReference>